<accession>A0A370E3M1</accession>
<dbReference type="InterPro" id="IPR001506">
    <property type="entry name" value="Peptidase_M12A"/>
</dbReference>
<protein>
    <recommendedName>
        <fullName evidence="1">Peptidase metallopeptidase domain-containing protein</fullName>
    </recommendedName>
</protein>
<dbReference type="EMBL" id="QFXD01000023">
    <property type="protein sequence ID" value="RDH93195.1"/>
    <property type="molecule type" value="Genomic_DNA"/>
</dbReference>
<gene>
    <name evidence="2" type="ORF">DIZ79_01355</name>
</gene>
<reference evidence="2 3" key="1">
    <citation type="journal article" date="2018" name="ISME J.">
        <title>Endosymbiont genomes yield clues of tubeworm success.</title>
        <authorList>
            <person name="Li Y."/>
            <person name="Liles M.R."/>
            <person name="Halanych K.M."/>
        </authorList>
    </citation>
    <scope>NUCLEOTIDE SEQUENCE [LARGE SCALE GENOMIC DNA]</scope>
    <source>
        <strain evidence="2">A1422</strain>
    </source>
</reference>
<feature type="domain" description="Peptidase metallopeptidase" evidence="1">
    <location>
        <begin position="53"/>
        <end position="210"/>
    </location>
</feature>
<comment type="caution">
    <text evidence="2">The sequence shown here is derived from an EMBL/GenBank/DDBJ whole genome shotgun (WGS) entry which is preliminary data.</text>
</comment>
<dbReference type="InterPro" id="IPR024079">
    <property type="entry name" value="MetalloPept_cat_dom_sf"/>
</dbReference>
<dbReference type="SUPFAM" id="SSF55486">
    <property type="entry name" value="Metalloproteases ('zincins'), catalytic domain"/>
    <property type="match status" value="1"/>
</dbReference>
<dbReference type="Gene3D" id="3.40.390.10">
    <property type="entry name" value="Collagenase (Catalytic Domain)"/>
    <property type="match status" value="1"/>
</dbReference>
<dbReference type="GO" id="GO:0008270">
    <property type="term" value="F:zinc ion binding"/>
    <property type="evidence" value="ECO:0007669"/>
    <property type="project" value="InterPro"/>
</dbReference>
<name>A0A370E3M1_9GAMM</name>
<dbReference type="SMART" id="SM00235">
    <property type="entry name" value="ZnMc"/>
    <property type="match status" value="1"/>
</dbReference>
<evidence type="ECO:0000313" key="2">
    <source>
        <dbReference type="EMBL" id="RDH93195.1"/>
    </source>
</evidence>
<dbReference type="GO" id="GO:0004222">
    <property type="term" value="F:metalloendopeptidase activity"/>
    <property type="evidence" value="ECO:0007669"/>
    <property type="project" value="InterPro"/>
</dbReference>
<evidence type="ECO:0000313" key="3">
    <source>
        <dbReference type="Proteomes" id="UP000255508"/>
    </source>
</evidence>
<dbReference type="AlphaFoldDB" id="A0A370E3M1"/>
<evidence type="ECO:0000259" key="1">
    <source>
        <dbReference type="SMART" id="SM00235"/>
    </source>
</evidence>
<organism evidence="2 3">
    <name type="scientific">endosymbiont of Lamellibrachia luymesi</name>
    <dbReference type="NCBI Taxonomy" id="2200907"/>
    <lineage>
        <taxon>Bacteria</taxon>
        <taxon>Pseudomonadati</taxon>
        <taxon>Pseudomonadota</taxon>
        <taxon>Gammaproteobacteria</taxon>
        <taxon>sulfur-oxidizing symbionts</taxon>
    </lineage>
</organism>
<dbReference type="GO" id="GO:0006508">
    <property type="term" value="P:proteolysis"/>
    <property type="evidence" value="ECO:0007669"/>
    <property type="project" value="InterPro"/>
</dbReference>
<proteinExistence type="predicted"/>
<dbReference type="Proteomes" id="UP000255508">
    <property type="component" value="Unassembled WGS sequence"/>
</dbReference>
<sequence length="375" mass="42487">MVIKKKTRVRRAKKVNASRAEKAGRKFCDMPEMAVRQVPQDVDPGRAAFILDMDNIWVNGTVIHYCFFEHTKHDSPTKWTGSVADKRAVRKAFKEWKDLGIGLEFVEVKNLDEAEIRIGFNQDEGSWSYIGTYPMGNISKRKRTMNFGWPLTTSHGKDTALHEIGHSLGAKHEHQNPFAGIQWNRQGVYDYFSGPPNNWSRRKIDSNILDAVSESDVEGSGWDSNSVMHYEFRAALIEGPSPYDSTGIHPAAGLSPKDKSLAQHFYPSLRKKDYINLIPFQSEVIQIEAGGQVNLVIKPQTTRKYTMQSFGEADTLMVLFEDGGTDDPIYLQADDDSGTDYNAKIEHRLMKGTTYILRVRLYWANAAGEMAVMLW</sequence>
<dbReference type="Pfam" id="PF01400">
    <property type="entry name" value="Astacin"/>
    <property type="match status" value="1"/>
</dbReference>
<dbReference type="InterPro" id="IPR006026">
    <property type="entry name" value="Peptidase_Metallo"/>
</dbReference>